<feature type="compositionally biased region" description="Gly residues" evidence="1">
    <location>
        <begin position="960"/>
        <end position="969"/>
    </location>
</feature>
<sequence length="1368" mass="143675">MQRLALPGRHDAPKAFPSAAIPSAAGPPLIGGADAAASAVFRPAVGFAPATATTTTTTAAMWPVLATTAAPALTVRSRRRCASVSRSGGPIRPLQRMEDVLGAPAACGVTPPDTIALKDRRRQQTSLAMAIRRLIASLQTVAGFSEAEREALSAVFVQDLAARYSEMLRWASAARLDAAASKWLILRMLDHVAAIKDWLLARCRRHKQRMHARAVFHDAVNVERLAAYFATELHRRLVTRHLAAVALTELAHGVGTPLTDRLLGGARPAAVSKPPTATDAHLAQIAALCTTLGRATDDEDPDGPDDDDAVDDVDDVDDEADDGGGNNNDDEAGFRAASGAVSAATPAASEASSRMRRVLPSIEPPARASLRSPPCVQAATDPLRSSQSSRTSRSSRSSRPRRSNTMAAAAAAAAAATAVATTAVLAHAAVPAAMDHVRRVQSDLARLVADEGRAAMRLGRTLLRHGPANDSENDDSNHDDDGDEGNDSALHESDHDDDAAEESDLLSETSHGIARTPPPEHTPLLAIHAHRAGGGPEASRTAGTLARAPASTTTEETNGPLRYLPTSRVGQTDDAAEAAAYRRAAEPLSFRGQCYYQLYISDRLFFRPAPSMLQYRPFMGLVALQDEAFRMDTAEAPSSSSSSPTTGSAAAERPEEAAYVRQRDHRAQAAELYGEVSQSTNMDDAVLLALRYPDVFPAIPGTTPVTARMARVVHASGHGSALLLATAAGGGGGGGGGGGEAGTRASTPCGGLSVAQLAAAPPFDARGGVAAAAAAASARPTPTMQLLRGPAGGGLVASSGATAAALALPGGPASGVSNASLYPADSRSRSTLRVLGFGHRGLDSQPSMASSLRGLAARGSKKNGRAEAAPSLRDYLAYLRTVATDHVGPLLFAEARINEDRLRQDEEALQARLESDRRREDERAFQNEQAKAGKSRLHSNRGTWNTQVLDYFDQMNGAQTGDGGGGGGDSDSDNDNDGDEPGSEAGQSHRAHGGGGGLGSARTNRSETRDTQSALEHIWRQLRMSEDERTQMALKYGKNTFERHLPNALKLWKDVAEAIHAREAALKQTQAFELHASDPERFFRKGYEGSTRARLEEAKQRQVHLDALKRHEQRLAPLIRRLKLLFNDTVRYHGAVYEDKMAHDYGEMIRSINRIQRAREATWLAQLADAEIIAAAVAASEAAAPGTSADVATATTAAMTTMASDAGDVIKARPAAWGRAARPSRPSTPRSATATAMPATTTARHARARSVGPAAGAAPSSIALHASLERLLVLETVAVVVPSRAAPARAVTGTPAPMGAMGPPPAATAMATTAVVTRGRGRDRAAAAAWVRVRSQSVGTGLALTRAAPYLAGPVELAVRLQQQQQHS</sequence>
<evidence type="ECO:0000313" key="2">
    <source>
        <dbReference type="EMBL" id="RKP02566.1"/>
    </source>
</evidence>
<feature type="compositionally biased region" description="Low complexity" evidence="1">
    <location>
        <begin position="384"/>
        <end position="395"/>
    </location>
</feature>
<feature type="compositionally biased region" description="Acidic residues" evidence="1">
    <location>
        <begin position="970"/>
        <end position="982"/>
    </location>
</feature>
<feature type="compositionally biased region" description="Acidic residues" evidence="1">
    <location>
        <begin position="495"/>
        <end position="505"/>
    </location>
</feature>
<dbReference type="Gene3D" id="1.20.58.1520">
    <property type="match status" value="1"/>
</dbReference>
<feature type="compositionally biased region" description="Acidic residues" evidence="1">
    <location>
        <begin position="297"/>
        <end position="322"/>
    </location>
</feature>
<dbReference type="Proteomes" id="UP000274922">
    <property type="component" value="Unassembled WGS sequence"/>
</dbReference>
<protein>
    <submittedName>
        <fullName evidence="2">Uncharacterized protein</fullName>
    </submittedName>
</protein>
<feature type="compositionally biased region" description="Acidic residues" evidence="1">
    <location>
        <begin position="471"/>
        <end position="486"/>
    </location>
</feature>
<feature type="region of interest" description="Disordered" evidence="1">
    <location>
        <begin position="462"/>
        <end position="571"/>
    </location>
</feature>
<keyword evidence="3" id="KW-1185">Reference proteome</keyword>
<organism evidence="2 3">
    <name type="scientific">Caulochytrium protostelioides</name>
    <dbReference type="NCBI Taxonomy" id="1555241"/>
    <lineage>
        <taxon>Eukaryota</taxon>
        <taxon>Fungi</taxon>
        <taxon>Fungi incertae sedis</taxon>
        <taxon>Chytridiomycota</taxon>
        <taxon>Chytridiomycota incertae sedis</taxon>
        <taxon>Chytridiomycetes</taxon>
        <taxon>Caulochytriales</taxon>
        <taxon>Caulochytriaceae</taxon>
        <taxon>Caulochytrium</taxon>
    </lineage>
</organism>
<feature type="region of interest" description="Disordered" evidence="1">
    <location>
        <begin position="633"/>
        <end position="664"/>
    </location>
</feature>
<feature type="compositionally biased region" description="Low complexity" evidence="1">
    <location>
        <begin position="336"/>
        <end position="352"/>
    </location>
</feature>
<feature type="compositionally biased region" description="Basic and acidic residues" evidence="1">
    <location>
        <begin position="913"/>
        <end position="925"/>
    </location>
</feature>
<feature type="region of interest" description="Disordered" evidence="1">
    <location>
        <begin position="1216"/>
        <end position="1252"/>
    </location>
</feature>
<proteinExistence type="predicted"/>
<evidence type="ECO:0000313" key="3">
    <source>
        <dbReference type="Proteomes" id="UP000274922"/>
    </source>
</evidence>
<dbReference type="PANTHER" id="PTHR16078">
    <property type="entry name" value="COILED-COIL DOMAIN-CONTAINING PROTEIN 87"/>
    <property type="match status" value="1"/>
</dbReference>
<accession>A0A4P9XB25</accession>
<evidence type="ECO:0000256" key="1">
    <source>
        <dbReference type="SAM" id="MobiDB-lite"/>
    </source>
</evidence>
<feature type="compositionally biased region" description="Low complexity" evidence="1">
    <location>
        <begin position="634"/>
        <end position="651"/>
    </location>
</feature>
<feature type="compositionally biased region" description="Basic and acidic residues" evidence="1">
    <location>
        <begin position="652"/>
        <end position="664"/>
    </location>
</feature>
<name>A0A4P9XB25_9FUNG</name>
<dbReference type="EMBL" id="ML014140">
    <property type="protein sequence ID" value="RKP02566.1"/>
    <property type="molecule type" value="Genomic_DNA"/>
</dbReference>
<dbReference type="OrthoDB" id="67750at2759"/>
<feature type="region of interest" description="Disordered" evidence="1">
    <location>
        <begin position="294"/>
        <end position="408"/>
    </location>
</feature>
<gene>
    <name evidence="2" type="ORF">CXG81DRAFT_17777</name>
</gene>
<feature type="region of interest" description="Disordered" evidence="1">
    <location>
        <begin position="955"/>
        <end position="1013"/>
    </location>
</feature>
<dbReference type="InterPro" id="IPR037383">
    <property type="entry name" value="CCDC87"/>
</dbReference>
<feature type="region of interest" description="Disordered" evidence="1">
    <location>
        <begin position="913"/>
        <end position="942"/>
    </location>
</feature>
<reference evidence="3" key="1">
    <citation type="journal article" date="2018" name="Nat. Microbiol.">
        <title>Leveraging single-cell genomics to expand the fungal tree of life.</title>
        <authorList>
            <person name="Ahrendt S.R."/>
            <person name="Quandt C.A."/>
            <person name="Ciobanu D."/>
            <person name="Clum A."/>
            <person name="Salamov A."/>
            <person name="Andreopoulos B."/>
            <person name="Cheng J.F."/>
            <person name="Woyke T."/>
            <person name="Pelin A."/>
            <person name="Henrissat B."/>
            <person name="Reynolds N.K."/>
            <person name="Benny G.L."/>
            <person name="Smith M.E."/>
            <person name="James T.Y."/>
            <person name="Grigoriev I.V."/>
        </authorList>
    </citation>
    <scope>NUCLEOTIDE SEQUENCE [LARGE SCALE GENOMIC DNA]</scope>
    <source>
        <strain evidence="3">ATCC 52028</strain>
    </source>
</reference>
<dbReference type="PANTHER" id="PTHR16078:SF1">
    <property type="entry name" value="COILED-COIL DOMAIN-CONTAINING PROTEIN 87"/>
    <property type="match status" value="1"/>
</dbReference>